<keyword evidence="2" id="KW-0472">Membrane</keyword>
<feature type="transmembrane region" description="Helical" evidence="2">
    <location>
        <begin position="406"/>
        <end position="427"/>
    </location>
</feature>
<sequence>MQGRRKGGVITPQGEHAGWRQAAAARGRATVRSSRRARAAQSPESGESGSAYGAEERGDITSPDSASTSSTAVFRGSVEKRRTAHGLWQQVDPLLVFTFALFIVSVVVRTLMSDFPKSADVMPDELRYLDLSRSLVTDGTLTIRGVASSFQKILYPIALIPAMLFPDPQTQVHVIAFLNSLYASSVVFPAYVLAKRLVSGKGARVVCLALAALLPDLCYSMTFMSECLYAPLSLWLMVLLWDALSKPGTRGLASAAAGGFVCYIVYLCKEVALAYAIAIALMLAVSVARGAWTSWKRRRDLRLGKASENGGFLARIPLFGDPLARLALFLIGFLAPFLLLKLTLFSGMLNSYNQSSLDILQSLYVDLFAFYAIGLNAVHFLLGFAFFPLVLPLVSFRRFKKDERTFLVLLLLVFVISFLTVVFTISMREDAGHVALRQHLRYVGPLLVPFAFFLVRQATEGPHPRWGATLGRGHVLTVVLTAFCVGVLLLFGTANLSQGLDSATMHLFRFICDIDLTIPAEKFASSTGGLTAISDEKEAVLAINAAVWIARGVIVAIAVVGTVLFHARGRVGRIGRKAVIVVVAAFFVASTVACTVHNRDSYGAEEAEIQEAVAVDGILEGLPESARVLIVYDDGNTAENNLVTTYIPDRRHSYRYISDKKLRESLRADGTLPESMFGGDVRNDELFSQKGESDAASAPLYVLVNNRQDLRVTSEGAITVSYEPQEHYTLYCVLGGAPLSFEYEGA</sequence>
<feature type="transmembrane region" description="Helical" evidence="2">
    <location>
        <begin position="91"/>
        <end position="112"/>
    </location>
</feature>
<proteinExistence type="predicted"/>
<gene>
    <name evidence="3" type="ORF">IAA69_04795</name>
</gene>
<feature type="transmembrane region" description="Helical" evidence="2">
    <location>
        <begin position="545"/>
        <end position="566"/>
    </location>
</feature>
<feature type="transmembrane region" description="Helical" evidence="2">
    <location>
        <begin position="326"/>
        <end position="348"/>
    </location>
</feature>
<reference evidence="3" key="2">
    <citation type="journal article" date="2021" name="PeerJ">
        <title>Extensive microbial diversity within the chicken gut microbiome revealed by metagenomics and culture.</title>
        <authorList>
            <person name="Gilroy R."/>
            <person name="Ravi A."/>
            <person name="Getino M."/>
            <person name="Pursley I."/>
            <person name="Horton D.L."/>
            <person name="Alikhan N.F."/>
            <person name="Baker D."/>
            <person name="Gharbi K."/>
            <person name="Hall N."/>
            <person name="Watson M."/>
            <person name="Adriaenssens E.M."/>
            <person name="Foster-Nyarko E."/>
            <person name="Jarju S."/>
            <person name="Secka A."/>
            <person name="Antonio M."/>
            <person name="Oren A."/>
            <person name="Chaudhuri R.R."/>
            <person name="La Ragione R."/>
            <person name="Hildebrand F."/>
            <person name="Pallen M.J."/>
        </authorList>
    </citation>
    <scope>NUCLEOTIDE SEQUENCE</scope>
    <source>
        <strain evidence="3">ChiGjej1B1-2707</strain>
    </source>
</reference>
<evidence type="ECO:0000313" key="4">
    <source>
        <dbReference type="Proteomes" id="UP000824261"/>
    </source>
</evidence>
<feature type="transmembrane region" description="Helical" evidence="2">
    <location>
        <begin position="273"/>
        <end position="292"/>
    </location>
</feature>
<feature type="transmembrane region" description="Helical" evidence="2">
    <location>
        <begin position="368"/>
        <end position="394"/>
    </location>
</feature>
<comment type="caution">
    <text evidence="3">The sequence shown here is derived from an EMBL/GenBank/DDBJ whole genome shotgun (WGS) entry which is preliminary data.</text>
</comment>
<feature type="transmembrane region" description="Helical" evidence="2">
    <location>
        <begin position="251"/>
        <end position="267"/>
    </location>
</feature>
<evidence type="ECO:0000313" key="3">
    <source>
        <dbReference type="EMBL" id="HIR01563.1"/>
    </source>
</evidence>
<feature type="transmembrane region" description="Helical" evidence="2">
    <location>
        <begin position="578"/>
        <end position="598"/>
    </location>
</feature>
<feature type="transmembrane region" description="Helical" evidence="2">
    <location>
        <begin position="475"/>
        <end position="496"/>
    </location>
</feature>
<evidence type="ECO:0000256" key="1">
    <source>
        <dbReference type="SAM" id="MobiDB-lite"/>
    </source>
</evidence>
<name>A0A9D1D351_9ACTN</name>
<evidence type="ECO:0000256" key="2">
    <source>
        <dbReference type="SAM" id="Phobius"/>
    </source>
</evidence>
<organism evidence="3 4">
    <name type="scientific">Candidatus Aveggerthella stercoripullorum</name>
    <dbReference type="NCBI Taxonomy" id="2840688"/>
    <lineage>
        <taxon>Bacteria</taxon>
        <taxon>Bacillati</taxon>
        <taxon>Actinomycetota</taxon>
        <taxon>Coriobacteriia</taxon>
        <taxon>Eggerthellales</taxon>
        <taxon>Eggerthellaceae</taxon>
        <taxon>Eggerthellaceae incertae sedis</taxon>
        <taxon>Candidatus Aveggerthella</taxon>
    </lineage>
</organism>
<keyword evidence="2" id="KW-1133">Transmembrane helix</keyword>
<feature type="transmembrane region" description="Helical" evidence="2">
    <location>
        <begin position="172"/>
        <end position="193"/>
    </location>
</feature>
<feature type="transmembrane region" description="Helical" evidence="2">
    <location>
        <begin position="439"/>
        <end position="455"/>
    </location>
</feature>
<protein>
    <submittedName>
        <fullName evidence="3">Uncharacterized protein</fullName>
    </submittedName>
</protein>
<feature type="transmembrane region" description="Helical" evidence="2">
    <location>
        <begin position="228"/>
        <end position="244"/>
    </location>
</feature>
<dbReference type="Proteomes" id="UP000824261">
    <property type="component" value="Unassembled WGS sequence"/>
</dbReference>
<dbReference type="EMBL" id="DVGB01000059">
    <property type="protein sequence ID" value="HIR01563.1"/>
    <property type="molecule type" value="Genomic_DNA"/>
</dbReference>
<dbReference type="AlphaFoldDB" id="A0A9D1D351"/>
<keyword evidence="2" id="KW-0812">Transmembrane</keyword>
<feature type="compositionally biased region" description="Low complexity" evidence="1">
    <location>
        <begin position="19"/>
        <end position="32"/>
    </location>
</feature>
<reference evidence="3" key="1">
    <citation type="submission" date="2020-10" db="EMBL/GenBank/DDBJ databases">
        <authorList>
            <person name="Gilroy R."/>
        </authorList>
    </citation>
    <scope>NUCLEOTIDE SEQUENCE</scope>
    <source>
        <strain evidence="3">ChiGjej1B1-2707</strain>
    </source>
</reference>
<accession>A0A9D1D351</accession>
<feature type="region of interest" description="Disordered" evidence="1">
    <location>
        <begin position="1"/>
        <end position="72"/>
    </location>
</feature>